<dbReference type="Proteomes" id="UP000053477">
    <property type="component" value="Unassembled WGS sequence"/>
</dbReference>
<gene>
    <name evidence="1" type="ORF">SCHPADRAFT_71121</name>
</gene>
<dbReference type="OrthoDB" id="3023006at2759"/>
<organism evidence="1 2">
    <name type="scientific">Schizopora paradoxa</name>
    <dbReference type="NCBI Taxonomy" id="27342"/>
    <lineage>
        <taxon>Eukaryota</taxon>
        <taxon>Fungi</taxon>
        <taxon>Dikarya</taxon>
        <taxon>Basidiomycota</taxon>
        <taxon>Agaricomycotina</taxon>
        <taxon>Agaricomycetes</taxon>
        <taxon>Hymenochaetales</taxon>
        <taxon>Schizoporaceae</taxon>
        <taxon>Schizopora</taxon>
    </lineage>
</organism>
<evidence type="ECO:0000313" key="1">
    <source>
        <dbReference type="EMBL" id="KLO19330.1"/>
    </source>
</evidence>
<keyword evidence="2" id="KW-1185">Reference proteome</keyword>
<dbReference type="STRING" id="27342.A0A0H2S4Z9"/>
<reference evidence="1 2" key="1">
    <citation type="submission" date="2015-04" db="EMBL/GenBank/DDBJ databases">
        <title>Complete genome sequence of Schizopora paradoxa KUC8140, a cosmopolitan wood degrader in East Asia.</title>
        <authorList>
            <consortium name="DOE Joint Genome Institute"/>
            <person name="Min B."/>
            <person name="Park H."/>
            <person name="Jang Y."/>
            <person name="Kim J.-J."/>
            <person name="Kim K.H."/>
            <person name="Pangilinan J."/>
            <person name="Lipzen A."/>
            <person name="Riley R."/>
            <person name="Grigoriev I.V."/>
            <person name="Spatafora J.W."/>
            <person name="Choi I.-G."/>
        </authorList>
    </citation>
    <scope>NUCLEOTIDE SEQUENCE [LARGE SCALE GENOMIC DNA]</scope>
    <source>
        <strain evidence="1 2">KUC8140</strain>
    </source>
</reference>
<proteinExistence type="predicted"/>
<name>A0A0H2S4Z9_9AGAM</name>
<dbReference type="EMBL" id="KQ085887">
    <property type="protein sequence ID" value="KLO19330.1"/>
    <property type="molecule type" value="Genomic_DNA"/>
</dbReference>
<evidence type="ECO:0000313" key="2">
    <source>
        <dbReference type="Proteomes" id="UP000053477"/>
    </source>
</evidence>
<dbReference type="InParanoid" id="A0A0H2S4Z9"/>
<dbReference type="Gene3D" id="1.20.1280.50">
    <property type="match status" value="1"/>
</dbReference>
<sequence>MTPPANLPDLPYELLASILIDASSAAPQIFCISISHVCRRLRQFALSLPQLWTHVSNYQTLDEVDTFLARSKDEKLVVYLLAMRRDGSNCQQFLKRVVPHRARWRVFGFKANELRRRFFFELAKIPRESASKRVQLPALEKLDLQCYDPSYELDEDLQMWGVLYFWKPWEMPNLRDVTISMVDENVSEDWHAFASWTLWGALGIFGTWSFPSST</sequence>
<accession>A0A0H2S4Z9</accession>
<protein>
    <submittedName>
        <fullName evidence="1">Uncharacterized protein</fullName>
    </submittedName>
</protein>
<dbReference type="AlphaFoldDB" id="A0A0H2S4Z9"/>